<reference evidence="4 5" key="1">
    <citation type="journal article" date="2015" name="Genome Announc.">
        <title>Expanding the biotechnology potential of lactobacilli through comparative genomics of 213 strains and associated genera.</title>
        <authorList>
            <person name="Sun Z."/>
            <person name="Harris H.M."/>
            <person name="McCann A."/>
            <person name="Guo C."/>
            <person name="Argimon S."/>
            <person name="Zhang W."/>
            <person name="Yang X."/>
            <person name="Jeffery I.B."/>
            <person name="Cooney J.C."/>
            <person name="Kagawa T.F."/>
            <person name="Liu W."/>
            <person name="Song Y."/>
            <person name="Salvetti E."/>
            <person name="Wrobel A."/>
            <person name="Rasinkangas P."/>
            <person name="Parkhill J."/>
            <person name="Rea M.C."/>
            <person name="O'Sullivan O."/>
            <person name="Ritari J."/>
            <person name="Douillard F.P."/>
            <person name="Paul Ross R."/>
            <person name="Yang R."/>
            <person name="Briner A.E."/>
            <person name="Felis G.E."/>
            <person name="de Vos W.M."/>
            <person name="Barrangou R."/>
            <person name="Klaenhammer T.R."/>
            <person name="Caufield P.W."/>
            <person name="Cui Y."/>
            <person name="Zhang H."/>
            <person name="O'Toole P.W."/>
        </authorList>
    </citation>
    <scope>NUCLEOTIDE SEQUENCE [LARGE SCALE GENOMIC DNA]</scope>
    <source>
        <strain evidence="4 5">ATCC 27304</strain>
    </source>
</reference>
<dbReference type="InterPro" id="IPR003675">
    <property type="entry name" value="Rce1/LyrA-like_dom"/>
</dbReference>
<sequence length="317" mass="35487">MKNLKYKKNDITDKVLKKDVSHAIAITSIYFIVFQLSALISSFAILFTKKESEAAVNNFFNNSGLPYLVAVGAGLFAIFVNMTPKMRKQTFASSKRKVTIGVFFSLVAIILTSQIVLGAYSSLFEHLVNLVGYSSTEQLKEATGASQTISMLLYAGILGPVTEEIVFRGFLLRSLEKYGQGFAIILSAYMFGLYHSNFIQTPFAFVVGLILGYVALTYGIKWSILLHIFNNLVLGDMFSYILQNFSGKQADIISNVLVWIGGVIGIVILWFFRRKIRNWYRNNKPTGTELKLAFTRKILILITIIIFIISCTGLDKI</sequence>
<dbReference type="RefSeq" id="WP_415608881.1">
    <property type="nucleotide sequence ID" value="NZ_JBDNNW010000033.1"/>
</dbReference>
<keyword evidence="2" id="KW-0472">Membrane</keyword>
<feature type="domain" description="CAAX prenyl protease 2/Lysostaphin resistance protein A-like" evidence="3">
    <location>
        <begin position="147"/>
        <end position="233"/>
    </location>
</feature>
<dbReference type="GO" id="GO:0006508">
    <property type="term" value="P:proteolysis"/>
    <property type="evidence" value="ECO:0007669"/>
    <property type="project" value="UniProtKB-KW"/>
</dbReference>
<evidence type="ECO:0000313" key="5">
    <source>
        <dbReference type="Proteomes" id="UP000051727"/>
    </source>
</evidence>
<organism evidence="4 5">
    <name type="scientific">Liquorilactobacillus mali</name>
    <dbReference type="NCBI Taxonomy" id="1618"/>
    <lineage>
        <taxon>Bacteria</taxon>
        <taxon>Bacillati</taxon>
        <taxon>Bacillota</taxon>
        <taxon>Bacilli</taxon>
        <taxon>Lactobacillales</taxon>
        <taxon>Lactobacillaceae</taxon>
        <taxon>Liquorilactobacillus</taxon>
    </lineage>
</organism>
<keyword evidence="2" id="KW-0812">Transmembrane</keyword>
<feature type="transmembrane region" description="Helical" evidence="2">
    <location>
        <begin position="98"/>
        <end position="120"/>
    </location>
</feature>
<evidence type="ECO:0000313" key="4">
    <source>
        <dbReference type="EMBL" id="KRN26682.1"/>
    </source>
</evidence>
<feature type="transmembrane region" description="Helical" evidence="2">
    <location>
        <begin position="20"/>
        <end position="47"/>
    </location>
</feature>
<feature type="transmembrane region" description="Helical" evidence="2">
    <location>
        <begin position="203"/>
        <end position="229"/>
    </location>
</feature>
<feature type="transmembrane region" description="Helical" evidence="2">
    <location>
        <begin position="252"/>
        <end position="272"/>
    </location>
</feature>
<feature type="transmembrane region" description="Helical" evidence="2">
    <location>
        <begin position="67"/>
        <end position="86"/>
    </location>
</feature>
<dbReference type="AlphaFoldDB" id="A0A0R2FP08"/>
<dbReference type="GO" id="GO:0004175">
    <property type="term" value="F:endopeptidase activity"/>
    <property type="evidence" value="ECO:0007669"/>
    <property type="project" value="UniProtKB-ARBA"/>
</dbReference>
<protein>
    <submittedName>
        <fullName evidence="4">CAAX amino protease</fullName>
    </submittedName>
</protein>
<dbReference type="Pfam" id="PF02517">
    <property type="entry name" value="Rce1-like"/>
    <property type="match status" value="1"/>
</dbReference>
<accession>A0A0R2FP08</accession>
<dbReference type="PANTHER" id="PTHR43592:SF15">
    <property type="entry name" value="CAAX AMINO TERMINAL PROTEASE FAMILY PROTEIN"/>
    <property type="match status" value="1"/>
</dbReference>
<feature type="transmembrane region" description="Helical" evidence="2">
    <location>
        <begin position="293"/>
        <end position="315"/>
    </location>
</feature>
<dbReference type="PATRIC" id="fig|1618.3.peg.1611"/>
<name>A0A0R2FP08_9LACO</name>
<evidence type="ECO:0000256" key="1">
    <source>
        <dbReference type="ARBA" id="ARBA00009067"/>
    </source>
</evidence>
<dbReference type="PANTHER" id="PTHR43592">
    <property type="entry name" value="CAAX AMINO TERMINAL PROTEASE"/>
    <property type="match status" value="1"/>
</dbReference>
<dbReference type="EMBL" id="JQAR01000037">
    <property type="protein sequence ID" value="KRN26682.1"/>
    <property type="molecule type" value="Genomic_DNA"/>
</dbReference>
<evidence type="ECO:0000256" key="2">
    <source>
        <dbReference type="SAM" id="Phobius"/>
    </source>
</evidence>
<dbReference type="GO" id="GO:0080120">
    <property type="term" value="P:CAAX-box protein maturation"/>
    <property type="evidence" value="ECO:0007669"/>
    <property type="project" value="UniProtKB-ARBA"/>
</dbReference>
<comment type="similarity">
    <text evidence="1">Belongs to the UPF0177 family.</text>
</comment>
<dbReference type="Proteomes" id="UP000051727">
    <property type="component" value="Unassembled WGS sequence"/>
</dbReference>
<keyword evidence="4" id="KW-0378">Hydrolase</keyword>
<comment type="caution">
    <text evidence="4">The sequence shown here is derived from an EMBL/GenBank/DDBJ whole genome shotgun (WGS) entry which is preliminary data.</text>
</comment>
<keyword evidence="4" id="KW-0645">Protease</keyword>
<gene>
    <name evidence="4" type="ORF">IV36_GL001592</name>
</gene>
<dbReference type="STRING" id="1618.IV36_GL001592"/>
<proteinExistence type="inferred from homology"/>
<evidence type="ECO:0000259" key="3">
    <source>
        <dbReference type="Pfam" id="PF02517"/>
    </source>
</evidence>
<feature type="transmembrane region" description="Helical" evidence="2">
    <location>
        <begin position="178"/>
        <end position="196"/>
    </location>
</feature>
<keyword evidence="2" id="KW-1133">Transmembrane helix</keyword>